<evidence type="ECO:0000256" key="1">
    <source>
        <dbReference type="SAM" id="MobiDB-lite"/>
    </source>
</evidence>
<evidence type="ECO:0000313" key="2">
    <source>
        <dbReference type="EMBL" id="PKA64428.1"/>
    </source>
</evidence>
<keyword evidence="3" id="KW-1185">Reference proteome</keyword>
<protein>
    <submittedName>
        <fullName evidence="2">Uncharacterized protein</fullName>
    </submittedName>
</protein>
<organism evidence="2 3">
    <name type="scientific">Apostasia shenzhenica</name>
    <dbReference type="NCBI Taxonomy" id="1088818"/>
    <lineage>
        <taxon>Eukaryota</taxon>
        <taxon>Viridiplantae</taxon>
        <taxon>Streptophyta</taxon>
        <taxon>Embryophyta</taxon>
        <taxon>Tracheophyta</taxon>
        <taxon>Spermatophyta</taxon>
        <taxon>Magnoliopsida</taxon>
        <taxon>Liliopsida</taxon>
        <taxon>Asparagales</taxon>
        <taxon>Orchidaceae</taxon>
        <taxon>Apostasioideae</taxon>
        <taxon>Apostasia</taxon>
    </lineage>
</organism>
<dbReference type="EMBL" id="KZ451903">
    <property type="protein sequence ID" value="PKA64428.1"/>
    <property type="molecule type" value="Genomic_DNA"/>
</dbReference>
<feature type="region of interest" description="Disordered" evidence="1">
    <location>
        <begin position="147"/>
        <end position="175"/>
    </location>
</feature>
<sequence>MDHIEAPPAEEVGATIVVLEVEASSVRVAAVLAQTLESVQEPTSLEATEVVDVYDSPVKSPLKPGERKEVILVGETAAEKKLVPGKILLKDEEIEQLLPRFGIPSAECMKKTPLKICGLAPFGTSIPPSEKKRKSLFPSFFPVNLRNDEEKEEKGRKEEGSKMEEATKGKKEVSS</sequence>
<evidence type="ECO:0000313" key="3">
    <source>
        <dbReference type="Proteomes" id="UP000236161"/>
    </source>
</evidence>
<proteinExistence type="predicted"/>
<gene>
    <name evidence="2" type="ORF">AXF42_Ash007173</name>
</gene>
<name>A0A2I0B9E5_9ASPA</name>
<reference evidence="2 3" key="1">
    <citation type="journal article" date="2017" name="Nature">
        <title>The Apostasia genome and the evolution of orchids.</title>
        <authorList>
            <person name="Zhang G.Q."/>
            <person name="Liu K.W."/>
            <person name="Li Z."/>
            <person name="Lohaus R."/>
            <person name="Hsiao Y.Y."/>
            <person name="Niu S.C."/>
            <person name="Wang J.Y."/>
            <person name="Lin Y.C."/>
            <person name="Xu Q."/>
            <person name="Chen L.J."/>
            <person name="Yoshida K."/>
            <person name="Fujiwara S."/>
            <person name="Wang Z.W."/>
            <person name="Zhang Y.Q."/>
            <person name="Mitsuda N."/>
            <person name="Wang M."/>
            <person name="Liu G.H."/>
            <person name="Pecoraro L."/>
            <person name="Huang H.X."/>
            <person name="Xiao X.J."/>
            <person name="Lin M."/>
            <person name="Wu X.Y."/>
            <person name="Wu W.L."/>
            <person name="Chen Y.Y."/>
            <person name="Chang S.B."/>
            <person name="Sakamoto S."/>
            <person name="Ohme-Takagi M."/>
            <person name="Yagi M."/>
            <person name="Zeng S.J."/>
            <person name="Shen C.Y."/>
            <person name="Yeh C.M."/>
            <person name="Luo Y.B."/>
            <person name="Tsai W.C."/>
            <person name="Van de Peer Y."/>
            <person name="Liu Z.J."/>
        </authorList>
    </citation>
    <scope>NUCLEOTIDE SEQUENCE [LARGE SCALE GENOMIC DNA]</scope>
    <source>
        <strain evidence="3">cv. Shenzhen</strain>
        <tissue evidence="2">Stem</tissue>
    </source>
</reference>
<dbReference type="Proteomes" id="UP000236161">
    <property type="component" value="Unassembled WGS sequence"/>
</dbReference>
<accession>A0A2I0B9E5</accession>
<dbReference type="AlphaFoldDB" id="A0A2I0B9E5"/>